<proteinExistence type="predicted"/>
<keyword evidence="1" id="KW-0378">Hydrolase</keyword>
<sequence>MAAIHKACGKDVEFVFMDAPKVLGADDLEGFGDLASLATEAGPDGALRGWWSSDVARTRFRDEDLNLSLAAFRDALAKDRFDGVFGFSQGGVMAAMLAGLLERPELHPPFLIEGKAPHPPLKFCVVVAGFLPPNERWARFLTPSYTTPTLHVMGLTDPIVSQEQAQTLVAVNKSECSRVAPHEGGHFIPSKAPWRNFLKAYFKDPYGDAQPPPPVVETKGEEAST</sequence>
<dbReference type="GO" id="GO:0005634">
    <property type="term" value="C:nucleus"/>
    <property type="evidence" value="ECO:0007669"/>
    <property type="project" value="TreeGrafter"/>
</dbReference>
<dbReference type="GO" id="GO:0016787">
    <property type="term" value="F:hydrolase activity"/>
    <property type="evidence" value="ECO:0007669"/>
    <property type="project" value="UniProtKB-KW"/>
</dbReference>
<feature type="domain" description="Serine hydrolase" evidence="2">
    <location>
        <begin position="2"/>
        <end position="196"/>
    </location>
</feature>
<comment type="caution">
    <text evidence="3">The sequence shown here is derived from an EMBL/GenBank/DDBJ whole genome shotgun (WGS) entry which is preliminary data.</text>
</comment>
<protein>
    <submittedName>
        <fullName evidence="3">FSH1-domain-containing protein</fullName>
    </submittedName>
</protein>
<name>A0A9Q5I249_SANBA</name>
<reference evidence="3" key="1">
    <citation type="submission" date="2016-06" db="EMBL/GenBank/DDBJ databases">
        <title>Draft Genome sequence of the fungus Inonotus baumii.</title>
        <authorList>
            <person name="Zhu H."/>
            <person name="Lin W."/>
        </authorList>
    </citation>
    <scope>NUCLEOTIDE SEQUENCE</scope>
    <source>
        <strain evidence="3">821</strain>
    </source>
</reference>
<dbReference type="PANTHER" id="PTHR48070">
    <property type="entry name" value="ESTERASE OVCA2"/>
    <property type="match status" value="1"/>
</dbReference>
<dbReference type="InterPro" id="IPR029058">
    <property type="entry name" value="AB_hydrolase_fold"/>
</dbReference>
<dbReference type="Pfam" id="PF03959">
    <property type="entry name" value="FSH1"/>
    <property type="match status" value="1"/>
</dbReference>
<dbReference type="PANTHER" id="PTHR48070:SF6">
    <property type="entry name" value="ESTERASE OVCA2"/>
    <property type="match status" value="1"/>
</dbReference>
<dbReference type="OrthoDB" id="2094269at2759"/>
<evidence type="ECO:0000259" key="2">
    <source>
        <dbReference type="Pfam" id="PF03959"/>
    </source>
</evidence>
<accession>A0A9Q5I249</accession>
<gene>
    <name evidence="3" type="ORF">A7U60_g2513</name>
</gene>
<organism evidence="3 4">
    <name type="scientific">Sanghuangporus baumii</name>
    <name type="common">Phellinus baumii</name>
    <dbReference type="NCBI Taxonomy" id="108892"/>
    <lineage>
        <taxon>Eukaryota</taxon>
        <taxon>Fungi</taxon>
        <taxon>Dikarya</taxon>
        <taxon>Basidiomycota</taxon>
        <taxon>Agaricomycotina</taxon>
        <taxon>Agaricomycetes</taxon>
        <taxon>Hymenochaetales</taxon>
        <taxon>Hymenochaetaceae</taxon>
        <taxon>Sanghuangporus</taxon>
    </lineage>
</organism>
<evidence type="ECO:0000313" key="3">
    <source>
        <dbReference type="EMBL" id="OCB90281.1"/>
    </source>
</evidence>
<dbReference type="GO" id="GO:0005737">
    <property type="term" value="C:cytoplasm"/>
    <property type="evidence" value="ECO:0007669"/>
    <property type="project" value="TreeGrafter"/>
</dbReference>
<dbReference type="InterPro" id="IPR050593">
    <property type="entry name" value="LovG"/>
</dbReference>
<evidence type="ECO:0000313" key="4">
    <source>
        <dbReference type="Proteomes" id="UP000757232"/>
    </source>
</evidence>
<keyword evidence="4" id="KW-1185">Reference proteome</keyword>
<dbReference type="InterPro" id="IPR005645">
    <property type="entry name" value="FSH-like_dom"/>
</dbReference>
<dbReference type="EMBL" id="LNZH02000137">
    <property type="protein sequence ID" value="OCB90281.1"/>
    <property type="molecule type" value="Genomic_DNA"/>
</dbReference>
<dbReference type="SUPFAM" id="SSF53474">
    <property type="entry name" value="alpha/beta-Hydrolases"/>
    <property type="match status" value="1"/>
</dbReference>
<dbReference type="Proteomes" id="UP000757232">
    <property type="component" value="Unassembled WGS sequence"/>
</dbReference>
<evidence type="ECO:0000256" key="1">
    <source>
        <dbReference type="ARBA" id="ARBA00022801"/>
    </source>
</evidence>
<dbReference type="Gene3D" id="3.40.50.1820">
    <property type="entry name" value="alpha/beta hydrolase"/>
    <property type="match status" value="1"/>
</dbReference>
<dbReference type="AlphaFoldDB" id="A0A9Q5I249"/>